<dbReference type="EMBL" id="BMMD01000001">
    <property type="protein sequence ID" value="GGJ68223.1"/>
    <property type="molecule type" value="Genomic_DNA"/>
</dbReference>
<gene>
    <name evidence="1" type="ORF">GCM10011372_02510</name>
</gene>
<protein>
    <submittedName>
        <fullName evidence="1">Uncharacterized protein</fullName>
    </submittedName>
</protein>
<dbReference type="Proteomes" id="UP000636956">
    <property type="component" value="Unassembled WGS sequence"/>
</dbReference>
<comment type="caution">
    <text evidence="1">The sequence shown here is derived from an EMBL/GenBank/DDBJ whole genome shotgun (WGS) entry which is preliminary data.</text>
</comment>
<organism evidence="1 2">
    <name type="scientific">Agromyces bauzanensis</name>
    <dbReference type="NCBI Taxonomy" id="1308924"/>
    <lineage>
        <taxon>Bacteria</taxon>
        <taxon>Bacillati</taxon>
        <taxon>Actinomycetota</taxon>
        <taxon>Actinomycetes</taxon>
        <taxon>Micrococcales</taxon>
        <taxon>Microbacteriaceae</taxon>
        <taxon>Agromyces</taxon>
    </lineage>
</organism>
<proteinExistence type="predicted"/>
<reference evidence="1" key="2">
    <citation type="submission" date="2020-09" db="EMBL/GenBank/DDBJ databases">
        <authorList>
            <person name="Sun Q."/>
            <person name="Zhou Y."/>
        </authorList>
    </citation>
    <scope>NUCLEOTIDE SEQUENCE</scope>
    <source>
        <strain evidence="1">CGMCC 1.8984</strain>
    </source>
</reference>
<keyword evidence="2" id="KW-1185">Reference proteome</keyword>
<evidence type="ECO:0000313" key="1">
    <source>
        <dbReference type="EMBL" id="GGJ68223.1"/>
    </source>
</evidence>
<evidence type="ECO:0000313" key="2">
    <source>
        <dbReference type="Proteomes" id="UP000636956"/>
    </source>
</evidence>
<sequence>MQRRRTRVPDQHDALGPEDDPYLAYLIWREERDAAARSEQPSEDEQAIAEPGRRSWVRRLAVWRRTDSDEHDR</sequence>
<name>A0A917PA18_9MICO</name>
<accession>A0A917PA18</accession>
<reference evidence="1" key="1">
    <citation type="journal article" date="2014" name="Int. J. Syst. Evol. Microbiol.">
        <title>Complete genome sequence of Corynebacterium casei LMG S-19264T (=DSM 44701T), isolated from a smear-ripened cheese.</title>
        <authorList>
            <consortium name="US DOE Joint Genome Institute (JGI-PGF)"/>
            <person name="Walter F."/>
            <person name="Albersmeier A."/>
            <person name="Kalinowski J."/>
            <person name="Ruckert C."/>
        </authorList>
    </citation>
    <scope>NUCLEOTIDE SEQUENCE</scope>
    <source>
        <strain evidence="1">CGMCC 1.8984</strain>
    </source>
</reference>
<dbReference type="AlphaFoldDB" id="A0A917PA18"/>